<protein>
    <submittedName>
        <fullName evidence="1">Uncharacterized protein</fullName>
    </submittedName>
</protein>
<name>A0ABU3JPA3_9ACTN</name>
<evidence type="ECO:0000313" key="1">
    <source>
        <dbReference type="EMBL" id="MDT6983744.1"/>
    </source>
</evidence>
<comment type="caution">
    <text evidence="1">The sequence shown here is derived from an EMBL/GenBank/DDBJ whole genome shotgun (WGS) entry which is preliminary data.</text>
</comment>
<keyword evidence="2" id="KW-1185">Reference proteome</keyword>
<dbReference type="Proteomes" id="UP001249760">
    <property type="component" value="Unassembled WGS sequence"/>
</dbReference>
<organism evidence="1 2">
    <name type="scientific">Streptomyces lusitanus</name>
    <dbReference type="NCBI Taxonomy" id="68232"/>
    <lineage>
        <taxon>Bacteria</taxon>
        <taxon>Bacillati</taxon>
        <taxon>Actinomycetota</taxon>
        <taxon>Actinomycetes</taxon>
        <taxon>Kitasatosporales</taxon>
        <taxon>Streptomycetaceae</taxon>
        <taxon>Streptomyces</taxon>
    </lineage>
</organism>
<gene>
    <name evidence="1" type="ORF">QNO04_09740</name>
</gene>
<dbReference type="EMBL" id="JASKMA010000006">
    <property type="protein sequence ID" value="MDT6983744.1"/>
    <property type="molecule type" value="Genomic_DNA"/>
</dbReference>
<proteinExistence type="predicted"/>
<evidence type="ECO:0000313" key="2">
    <source>
        <dbReference type="Proteomes" id="UP001249760"/>
    </source>
</evidence>
<reference evidence="1 2" key="1">
    <citation type="submission" date="2023-05" db="EMBL/GenBank/DDBJ databases">
        <title>Streptomyces fuscus sp. nov., a brown-black pigment producing actinomyces isolated from dry sand of Sea duck farm.</title>
        <authorList>
            <person name="Xie J."/>
            <person name="Shen N."/>
        </authorList>
    </citation>
    <scope>NUCLEOTIDE SEQUENCE [LARGE SCALE GENOMIC DNA]</scope>
    <source>
        <strain evidence="1 2">CGMCC 4.1745</strain>
    </source>
</reference>
<dbReference type="RefSeq" id="WP_394306018.1">
    <property type="nucleotide sequence ID" value="NZ_JASKMA010000006.1"/>
</dbReference>
<sequence>MAALGKATITCPGCGEPLELMMRLDPGAKAGPGEIVLKVDRSIVDEHLAAAHSEPASR</sequence>
<accession>A0ABU3JPA3</accession>